<dbReference type="EMBL" id="JBHUKU010000015">
    <property type="protein sequence ID" value="MFD2462328.1"/>
    <property type="molecule type" value="Genomic_DNA"/>
</dbReference>
<name>A0ABW5GN78_9PSEU</name>
<accession>A0ABW5GN78</accession>
<reference evidence="2" key="1">
    <citation type="journal article" date="2019" name="Int. J. Syst. Evol. Microbiol.">
        <title>The Global Catalogue of Microorganisms (GCM) 10K type strain sequencing project: providing services to taxonomists for standard genome sequencing and annotation.</title>
        <authorList>
            <consortium name="The Broad Institute Genomics Platform"/>
            <consortium name="The Broad Institute Genome Sequencing Center for Infectious Disease"/>
            <person name="Wu L."/>
            <person name="Ma J."/>
        </authorList>
    </citation>
    <scope>NUCLEOTIDE SEQUENCE [LARGE SCALE GENOMIC DNA]</scope>
    <source>
        <strain evidence="2">CGMCC 4.7643</strain>
    </source>
</reference>
<evidence type="ECO:0000313" key="1">
    <source>
        <dbReference type="EMBL" id="MFD2462328.1"/>
    </source>
</evidence>
<comment type="caution">
    <text evidence="1">The sequence shown here is derived from an EMBL/GenBank/DDBJ whole genome shotgun (WGS) entry which is preliminary data.</text>
</comment>
<gene>
    <name evidence="1" type="ORF">ACFSYJ_27230</name>
</gene>
<dbReference type="Proteomes" id="UP001597419">
    <property type="component" value="Unassembled WGS sequence"/>
</dbReference>
<proteinExistence type="predicted"/>
<keyword evidence="2" id="KW-1185">Reference proteome</keyword>
<protein>
    <submittedName>
        <fullName evidence="1">Uncharacterized protein</fullName>
    </submittedName>
</protein>
<sequence length="92" mass="10609">MWLVECPFFWDQGQLRPLVTESGKVVLFCDSCSTVWCSPDDVADVDAERYTSPSGPDWETRCGDHVRPGTTRWATREDLVRVGWDRLDWQEG</sequence>
<organism evidence="1 2">
    <name type="scientific">Amycolatopsis samaneae</name>
    <dbReference type="NCBI Taxonomy" id="664691"/>
    <lineage>
        <taxon>Bacteria</taxon>
        <taxon>Bacillati</taxon>
        <taxon>Actinomycetota</taxon>
        <taxon>Actinomycetes</taxon>
        <taxon>Pseudonocardiales</taxon>
        <taxon>Pseudonocardiaceae</taxon>
        <taxon>Amycolatopsis</taxon>
    </lineage>
</organism>
<dbReference type="RefSeq" id="WP_345401040.1">
    <property type="nucleotide sequence ID" value="NZ_BAABHG010000012.1"/>
</dbReference>
<evidence type="ECO:0000313" key="2">
    <source>
        <dbReference type="Proteomes" id="UP001597419"/>
    </source>
</evidence>